<accession>A0A269XXL8</accession>
<dbReference type="AlphaFoldDB" id="A0A269XXL8"/>
<dbReference type="Proteomes" id="UP000216151">
    <property type="component" value="Unassembled WGS sequence"/>
</dbReference>
<name>A0A269XXL8_9PROT</name>
<sequence>MKNSKSSMDHKRELSIAVTNPFYTIGHSTLLLKDFIALLRHYGVTLVADVRAFPYSRRDRDYDGTNLLPELAAYGIGYSHFPALGGRRPRSKTVPVDTNAFWRVQSFHNYADYALGEDFHLGLTQLIQAGQHATVAIMCAEVLWWRCHRRIITDYLLANGVKVFHILSMSNVVPAGLTEAAVVDDNHRITYPQGESVLK</sequence>
<proteinExistence type="predicted"/>
<protein>
    <submittedName>
        <fullName evidence="1">DNA repair protein</fullName>
    </submittedName>
</protein>
<dbReference type="InterPro" id="IPR014519">
    <property type="entry name" value="UCP024492"/>
</dbReference>
<dbReference type="InterPro" id="IPR007438">
    <property type="entry name" value="DUF488"/>
</dbReference>
<evidence type="ECO:0000313" key="1">
    <source>
        <dbReference type="EMBL" id="PAK78047.1"/>
    </source>
</evidence>
<dbReference type="PIRSF" id="PIRSF024492">
    <property type="entry name" value="UCP024492"/>
    <property type="match status" value="1"/>
</dbReference>
<evidence type="ECO:0000313" key="2">
    <source>
        <dbReference type="Proteomes" id="UP000216151"/>
    </source>
</evidence>
<keyword evidence="2" id="KW-1185">Reference proteome</keyword>
<gene>
    <name evidence="1" type="ORF">B8X00_07765</name>
</gene>
<dbReference type="OrthoDB" id="9789109at2"/>
<dbReference type="PANTHER" id="PTHR39337">
    <property type="entry name" value="BLR5642 PROTEIN"/>
    <property type="match status" value="1"/>
</dbReference>
<comment type="caution">
    <text evidence="1">The sequence shown here is derived from an EMBL/GenBank/DDBJ whole genome shotgun (WGS) entry which is preliminary data.</text>
</comment>
<organism evidence="1 2">
    <name type="scientific">Acetobacter fabarum</name>
    <dbReference type="NCBI Taxonomy" id="483199"/>
    <lineage>
        <taxon>Bacteria</taxon>
        <taxon>Pseudomonadati</taxon>
        <taxon>Pseudomonadota</taxon>
        <taxon>Alphaproteobacteria</taxon>
        <taxon>Acetobacterales</taxon>
        <taxon>Acetobacteraceae</taxon>
        <taxon>Acetobacter</taxon>
    </lineage>
</organism>
<dbReference type="Pfam" id="PF04343">
    <property type="entry name" value="DUF488"/>
    <property type="match status" value="1"/>
</dbReference>
<dbReference type="EMBL" id="NCXK01000008">
    <property type="protein sequence ID" value="PAK78047.1"/>
    <property type="molecule type" value="Genomic_DNA"/>
</dbReference>
<reference evidence="1 2" key="1">
    <citation type="submission" date="2017-04" db="EMBL/GenBank/DDBJ databases">
        <title>Kefir bacterial isolates.</title>
        <authorList>
            <person name="Kim Y."/>
            <person name="Blasche S."/>
            <person name="Patil K.R."/>
        </authorList>
    </citation>
    <scope>NUCLEOTIDE SEQUENCE [LARGE SCALE GENOMIC DNA]</scope>
    <source>
        <strain evidence="1 2">KR</strain>
    </source>
</reference>
<dbReference type="PANTHER" id="PTHR39337:SF1">
    <property type="entry name" value="BLR5642 PROTEIN"/>
    <property type="match status" value="1"/>
</dbReference>
<dbReference type="RefSeq" id="WP_095349727.1">
    <property type="nucleotide sequence ID" value="NZ_NCXK01000008.1"/>
</dbReference>